<dbReference type="KEGG" id="pseg:D3H65_03335"/>
<evidence type="ECO:0000256" key="1">
    <source>
        <dbReference type="SAM" id="Phobius"/>
    </source>
</evidence>
<keyword evidence="1" id="KW-0472">Membrane</keyword>
<keyword evidence="1" id="KW-1133">Transmembrane helix</keyword>
<feature type="transmembrane region" description="Helical" evidence="1">
    <location>
        <begin position="229"/>
        <end position="247"/>
    </location>
</feature>
<dbReference type="Pfam" id="PF07786">
    <property type="entry name" value="HGSNAT_cat"/>
    <property type="match status" value="1"/>
</dbReference>
<dbReference type="Proteomes" id="UP000263900">
    <property type="component" value="Chromosome"/>
</dbReference>
<dbReference type="PANTHER" id="PTHR40407:SF1">
    <property type="entry name" value="HEPARAN-ALPHA-GLUCOSAMINIDE N-ACETYLTRANSFERASE CATALYTIC DOMAIN-CONTAINING PROTEIN"/>
    <property type="match status" value="1"/>
</dbReference>
<gene>
    <name evidence="3" type="ORF">D3H65_03335</name>
</gene>
<feature type="transmembrane region" description="Helical" evidence="1">
    <location>
        <begin position="315"/>
        <end position="340"/>
    </location>
</feature>
<evidence type="ECO:0000313" key="3">
    <source>
        <dbReference type="EMBL" id="AXY78505.1"/>
    </source>
</evidence>
<organism evidence="3 4">
    <name type="scientific">Paraflavitalea soli</name>
    <dbReference type="NCBI Taxonomy" id="2315862"/>
    <lineage>
        <taxon>Bacteria</taxon>
        <taxon>Pseudomonadati</taxon>
        <taxon>Bacteroidota</taxon>
        <taxon>Chitinophagia</taxon>
        <taxon>Chitinophagales</taxon>
        <taxon>Chitinophagaceae</taxon>
        <taxon>Paraflavitalea</taxon>
    </lineage>
</organism>
<keyword evidence="4" id="KW-1185">Reference proteome</keyword>
<name>A0A3B7N360_9BACT</name>
<keyword evidence="1" id="KW-0812">Transmembrane</keyword>
<feature type="transmembrane region" description="Helical" evidence="1">
    <location>
        <begin position="278"/>
        <end position="295"/>
    </location>
</feature>
<dbReference type="AlphaFoldDB" id="A0A3B7N360"/>
<evidence type="ECO:0000313" key="4">
    <source>
        <dbReference type="Proteomes" id="UP000263900"/>
    </source>
</evidence>
<protein>
    <submittedName>
        <fullName evidence="3">DUF1624 domain-containing protein</fullName>
    </submittedName>
</protein>
<feature type="transmembrane region" description="Helical" evidence="1">
    <location>
        <begin position="127"/>
        <end position="149"/>
    </location>
</feature>
<reference evidence="3 4" key="1">
    <citation type="submission" date="2018-09" db="EMBL/GenBank/DDBJ databases">
        <title>Genome sequencing of strain 6GH32-13.</title>
        <authorList>
            <person name="Weon H.-Y."/>
            <person name="Heo J."/>
            <person name="Kwon S.-W."/>
        </authorList>
    </citation>
    <scope>NUCLEOTIDE SEQUENCE [LARGE SCALE GENOMIC DNA]</scope>
    <source>
        <strain evidence="3 4">5GH32-13</strain>
    </source>
</reference>
<proteinExistence type="predicted"/>
<feature type="transmembrane region" description="Helical" evidence="1">
    <location>
        <begin position="95"/>
        <end position="115"/>
    </location>
</feature>
<dbReference type="EMBL" id="CP032157">
    <property type="protein sequence ID" value="AXY78505.1"/>
    <property type="molecule type" value="Genomic_DNA"/>
</dbReference>
<dbReference type="PANTHER" id="PTHR40407">
    <property type="entry name" value="MEMBRANE PROTEIN-LIKE PROTEIN"/>
    <property type="match status" value="1"/>
</dbReference>
<feature type="transmembrane region" description="Helical" evidence="1">
    <location>
        <begin position="63"/>
        <end position="83"/>
    </location>
</feature>
<feature type="domain" description="Heparan-alpha-glucosaminide N-acetyltransferase catalytic" evidence="2">
    <location>
        <begin position="14"/>
        <end position="222"/>
    </location>
</feature>
<evidence type="ECO:0000259" key="2">
    <source>
        <dbReference type="Pfam" id="PF07786"/>
    </source>
</evidence>
<feature type="transmembrane region" description="Helical" evidence="1">
    <location>
        <begin position="360"/>
        <end position="386"/>
    </location>
</feature>
<accession>A0A3B7N360</accession>
<dbReference type="OrthoDB" id="508112at2"/>
<feature type="transmembrane region" description="Helical" evidence="1">
    <location>
        <begin position="192"/>
        <end position="217"/>
    </location>
</feature>
<sequence length="402" mass="45643">MTAAAPQRAATSIRVESIDLLRGLIMVIMALDHVRDYFHADAFLYDPTDLTKTNAALFFTRWITHYCAPLFMFLSGISAYISGERKSKKALSVFLLKRGAWLILLELTVVHWAWYFNFVGKGADLTVIWALGISMMVLAALIYLPLWAIGSIGVLMVAGHNLLDGIHVPGNTLAGFGWALLHEQQPFTYKGFLLLVGYPIIPWAGVMALGYCLGQVYARNYPAAQRKKLLLMLGFTLIGLFILIRAINVYGDARRWSEQPTLLFSLLSFLNTTKYPPSLLYLLMTTGPALVFLAWTEKKPGWFGQKLTVFGRVPLFYYILHLYLLHLLAMFATSFSGHQWSDMVLDYALWTGRSSAQLEGYGFSLGITYLVWILVVVLLYPLCAWYDQYKRAHKDQWWLSYL</sequence>
<dbReference type="InterPro" id="IPR012429">
    <property type="entry name" value="HGSNAT_cat"/>
</dbReference>